<accession>A0ABM5G473</accession>
<feature type="region of interest" description="Disordered" evidence="2">
    <location>
        <begin position="1"/>
        <end position="45"/>
    </location>
</feature>
<feature type="compositionally biased region" description="Low complexity" evidence="2">
    <location>
        <begin position="33"/>
        <end position="45"/>
    </location>
</feature>
<dbReference type="Proteomes" id="UP001652642">
    <property type="component" value="Chromosome 3"/>
</dbReference>
<name>A0ABM5G473_9SAUR</name>
<dbReference type="GeneID" id="110071423"/>
<feature type="compositionally biased region" description="Low complexity" evidence="2">
    <location>
        <begin position="1"/>
        <end position="25"/>
    </location>
</feature>
<dbReference type="InterPro" id="IPR038586">
    <property type="entry name" value="Tctex-1-like_sf"/>
</dbReference>
<keyword evidence="3" id="KW-1185">Reference proteome</keyword>
<evidence type="ECO:0000313" key="3">
    <source>
        <dbReference type="Proteomes" id="UP001652642"/>
    </source>
</evidence>
<dbReference type="Pfam" id="PF03645">
    <property type="entry name" value="Tctex-1"/>
    <property type="match status" value="1"/>
</dbReference>
<evidence type="ECO:0000256" key="2">
    <source>
        <dbReference type="SAM" id="MobiDB-lite"/>
    </source>
</evidence>
<dbReference type="Gene3D" id="3.30.1140.40">
    <property type="entry name" value="Tctex-1"/>
    <property type="match status" value="1"/>
</dbReference>
<dbReference type="PANTHER" id="PTHR21255">
    <property type="entry name" value="T-COMPLEX-ASSOCIATED-TESTIS-EXPRESSED 1/ DYNEIN LIGHT CHAIN"/>
    <property type="match status" value="1"/>
</dbReference>
<dbReference type="CDD" id="cd21459">
    <property type="entry name" value="DLC-like_TCTEX1D2"/>
    <property type="match status" value="1"/>
</dbReference>
<dbReference type="RefSeq" id="XP_072852450.1">
    <property type="nucleotide sequence ID" value="XM_072996349.1"/>
</dbReference>
<reference evidence="4" key="1">
    <citation type="submission" date="2025-08" db="UniProtKB">
        <authorList>
            <consortium name="RefSeq"/>
        </authorList>
    </citation>
    <scope>IDENTIFICATION</scope>
</reference>
<evidence type="ECO:0000256" key="1">
    <source>
        <dbReference type="ARBA" id="ARBA00005361"/>
    </source>
</evidence>
<dbReference type="PANTHER" id="PTHR21255:SF7">
    <property type="entry name" value="DYNEIN LIGHT CHAIN TCTEX-TYPE PROTEIN 2B"/>
    <property type="match status" value="1"/>
</dbReference>
<gene>
    <name evidence="4" type="primary">DYNLT2B</name>
</gene>
<comment type="similarity">
    <text evidence="1">Belongs to the dynein light chain Tctex-type family.</text>
</comment>
<proteinExistence type="inferred from homology"/>
<protein>
    <submittedName>
        <fullName evidence="4">Dynein light chain Tctex-type protein 2B</fullName>
    </submittedName>
</protein>
<sequence>MADASPVPASAGPSPPAATTTEAAGGAEGAGAGADASSSLIRSSSKPSSGVLSARAYHLRPAFQHKFRSSMVKDCIHEVLKEMLTNVQYTPEEIPPLTKLLSETIRDRLKEKGFHRYKIVVQVVIGEQRGEGVNMAARCFWDADTDNYAQDVFMNDSLFCVAVAFGCFFY</sequence>
<dbReference type="InterPro" id="IPR005334">
    <property type="entry name" value="Tctex-1-like"/>
</dbReference>
<organism evidence="3 4">
    <name type="scientific">Pogona vitticeps</name>
    <name type="common">central bearded dragon</name>
    <dbReference type="NCBI Taxonomy" id="103695"/>
    <lineage>
        <taxon>Eukaryota</taxon>
        <taxon>Metazoa</taxon>
        <taxon>Chordata</taxon>
        <taxon>Craniata</taxon>
        <taxon>Vertebrata</taxon>
        <taxon>Euteleostomi</taxon>
        <taxon>Lepidosauria</taxon>
        <taxon>Squamata</taxon>
        <taxon>Bifurcata</taxon>
        <taxon>Unidentata</taxon>
        <taxon>Episquamata</taxon>
        <taxon>Toxicofera</taxon>
        <taxon>Iguania</taxon>
        <taxon>Acrodonta</taxon>
        <taxon>Agamidae</taxon>
        <taxon>Amphibolurinae</taxon>
        <taxon>Pogona</taxon>
    </lineage>
</organism>
<evidence type="ECO:0000313" key="4">
    <source>
        <dbReference type="RefSeq" id="XP_072852450.1"/>
    </source>
</evidence>